<dbReference type="Proteomes" id="UP000677537">
    <property type="component" value="Unassembled WGS sequence"/>
</dbReference>
<sequence length="57" mass="6303">MSDLWTVGIHERDPRLLDQKETVPERLQLAQGVPGLTLGQVQVSGPRRAQEHTTISG</sequence>
<reference evidence="2" key="1">
    <citation type="submission" date="2021-03" db="EMBL/GenBank/DDBJ databases">
        <authorList>
            <person name="So Y."/>
        </authorList>
    </citation>
    <scope>NUCLEOTIDE SEQUENCE</scope>
    <source>
        <strain evidence="2">SG15</strain>
    </source>
</reference>
<accession>A0A940S914</accession>
<dbReference type="EMBL" id="JAGIZA010000041">
    <property type="protein sequence ID" value="MBP0496480.1"/>
    <property type="molecule type" value="Genomic_DNA"/>
</dbReference>
<keyword evidence="3" id="KW-1185">Reference proteome</keyword>
<name>A0A940S914_9PROT</name>
<dbReference type="RefSeq" id="WP_209377269.1">
    <property type="nucleotide sequence ID" value="NZ_JAGIZA010000041.1"/>
</dbReference>
<gene>
    <name evidence="2" type="ORF">J5Y10_27110</name>
</gene>
<evidence type="ECO:0000313" key="2">
    <source>
        <dbReference type="EMBL" id="MBP0496480.1"/>
    </source>
</evidence>
<dbReference type="AlphaFoldDB" id="A0A940S914"/>
<feature type="region of interest" description="Disordered" evidence="1">
    <location>
        <begin position="38"/>
        <end position="57"/>
    </location>
</feature>
<evidence type="ECO:0000256" key="1">
    <source>
        <dbReference type="SAM" id="MobiDB-lite"/>
    </source>
</evidence>
<comment type="caution">
    <text evidence="2">The sequence shown here is derived from an EMBL/GenBank/DDBJ whole genome shotgun (WGS) entry which is preliminary data.</text>
</comment>
<organism evidence="2 3">
    <name type="scientific">Roseomonas indoligenes</name>
    <dbReference type="NCBI Taxonomy" id="2820811"/>
    <lineage>
        <taxon>Bacteria</taxon>
        <taxon>Pseudomonadati</taxon>
        <taxon>Pseudomonadota</taxon>
        <taxon>Alphaproteobacteria</taxon>
        <taxon>Acetobacterales</taxon>
        <taxon>Roseomonadaceae</taxon>
        <taxon>Roseomonas</taxon>
    </lineage>
</organism>
<proteinExistence type="predicted"/>
<protein>
    <submittedName>
        <fullName evidence="2">Uncharacterized protein</fullName>
    </submittedName>
</protein>
<evidence type="ECO:0000313" key="3">
    <source>
        <dbReference type="Proteomes" id="UP000677537"/>
    </source>
</evidence>